<dbReference type="Pfam" id="PF00560">
    <property type="entry name" value="LRR_1"/>
    <property type="match status" value="4"/>
</dbReference>
<reference evidence="3 4" key="1">
    <citation type="journal article" date="2021" name="Hortic Res">
        <title>Chromosome-scale assembly of the Dendrobium chrysotoxum genome enhances the understanding of orchid evolution.</title>
        <authorList>
            <person name="Zhang Y."/>
            <person name="Zhang G.Q."/>
            <person name="Zhang D."/>
            <person name="Liu X.D."/>
            <person name="Xu X.Y."/>
            <person name="Sun W.H."/>
            <person name="Yu X."/>
            <person name="Zhu X."/>
            <person name="Wang Z.W."/>
            <person name="Zhao X."/>
            <person name="Zhong W.Y."/>
            <person name="Chen H."/>
            <person name="Yin W.L."/>
            <person name="Huang T."/>
            <person name="Niu S.C."/>
            <person name="Liu Z.J."/>
        </authorList>
    </citation>
    <scope>NUCLEOTIDE SEQUENCE [LARGE SCALE GENOMIC DNA]</scope>
    <source>
        <strain evidence="3">Lindl</strain>
    </source>
</reference>
<protein>
    <submittedName>
        <fullName evidence="3">Uncharacterized protein</fullName>
    </submittedName>
</protein>
<comment type="caution">
    <text evidence="3">The sequence shown here is derived from an EMBL/GenBank/DDBJ whole genome shotgun (WGS) entry which is preliminary data.</text>
</comment>
<dbReference type="Gene3D" id="3.80.10.10">
    <property type="entry name" value="Ribonuclease Inhibitor"/>
    <property type="match status" value="4"/>
</dbReference>
<dbReference type="AlphaFoldDB" id="A0AAV7HRV7"/>
<dbReference type="EMBL" id="JAGFBR010000001">
    <property type="protein sequence ID" value="KAH0470949.1"/>
    <property type="molecule type" value="Genomic_DNA"/>
</dbReference>
<dbReference type="SUPFAM" id="SSF52047">
    <property type="entry name" value="RNI-like"/>
    <property type="match status" value="1"/>
</dbReference>
<keyword evidence="1" id="KW-0433">Leucine-rich repeat</keyword>
<dbReference type="InterPro" id="IPR001611">
    <property type="entry name" value="Leu-rich_rpt"/>
</dbReference>
<dbReference type="InterPro" id="IPR052595">
    <property type="entry name" value="LRRC69/RLP"/>
</dbReference>
<proteinExistence type="predicted"/>
<keyword evidence="4" id="KW-1185">Reference proteome</keyword>
<dbReference type="SMART" id="SM00369">
    <property type="entry name" value="LRR_TYP"/>
    <property type="match status" value="3"/>
</dbReference>
<dbReference type="PANTHER" id="PTHR48057">
    <property type="entry name" value="LEUCINE-RICH REPEAT SERINE/THREONINE-PROTEIN KINASE 1"/>
    <property type="match status" value="1"/>
</dbReference>
<evidence type="ECO:0000256" key="2">
    <source>
        <dbReference type="ARBA" id="ARBA00022737"/>
    </source>
</evidence>
<dbReference type="PANTHER" id="PTHR48057:SF7">
    <property type="entry name" value="LEUCINE-RICH REPEAT SERINE_THREONINE-PROTEIN KINASE 1"/>
    <property type="match status" value="1"/>
</dbReference>
<dbReference type="InterPro" id="IPR032675">
    <property type="entry name" value="LRR_dom_sf"/>
</dbReference>
<sequence>MFNGKIIPDSGWEQLANLSILDLSYSGFVGKVPVGITRLTKFNSLCLSSNPDDLKNLSFTIKPIFLRNMSNLRELDLDNVDLSAYGNEWCSDLVNSTMPLEVLSMSNCSLFGFFPKQIFQLRYFKFLYINLNPMLYGSLPDFSVGNHLEILIPPSMGNLSQLVVLDLSNNKLQGPIPRSLFQLSELSQLSLASNNFNEVMELELIKDLKNLWNLDLSNSGFSLSSLEEYDGSSPSSYPNISFLALASCNLTKIPTFLKYKVINALDLSNNRIHGEIPSWIWNIQVLNLSCNMFTHVTMHPITLPTPLVIDLHSNMLEGSILLRLFVEPILLDFSNNRLTSFILLNTSPNQTYIEISPFICNMTQLKVLDLSNNRLTGSIPSCLLREGIDLQVLNLRGNLLHGLIPNEFSPKC</sequence>
<evidence type="ECO:0000256" key="1">
    <source>
        <dbReference type="ARBA" id="ARBA00022614"/>
    </source>
</evidence>
<evidence type="ECO:0000313" key="3">
    <source>
        <dbReference type="EMBL" id="KAH0470949.1"/>
    </source>
</evidence>
<accession>A0AAV7HRV7</accession>
<dbReference type="SUPFAM" id="SSF52058">
    <property type="entry name" value="L domain-like"/>
    <property type="match status" value="1"/>
</dbReference>
<dbReference type="PRINTS" id="PR00019">
    <property type="entry name" value="LEURICHRPT"/>
</dbReference>
<dbReference type="InterPro" id="IPR003591">
    <property type="entry name" value="Leu-rich_rpt_typical-subtyp"/>
</dbReference>
<dbReference type="PROSITE" id="PS51450">
    <property type="entry name" value="LRR"/>
    <property type="match status" value="1"/>
</dbReference>
<dbReference type="Proteomes" id="UP000775213">
    <property type="component" value="Unassembled WGS sequence"/>
</dbReference>
<dbReference type="Pfam" id="PF13855">
    <property type="entry name" value="LRR_8"/>
    <property type="match status" value="1"/>
</dbReference>
<name>A0AAV7HRV7_DENCH</name>
<gene>
    <name evidence="3" type="ORF">IEQ34_000672</name>
</gene>
<organism evidence="3 4">
    <name type="scientific">Dendrobium chrysotoxum</name>
    <name type="common">Orchid</name>
    <dbReference type="NCBI Taxonomy" id="161865"/>
    <lineage>
        <taxon>Eukaryota</taxon>
        <taxon>Viridiplantae</taxon>
        <taxon>Streptophyta</taxon>
        <taxon>Embryophyta</taxon>
        <taxon>Tracheophyta</taxon>
        <taxon>Spermatophyta</taxon>
        <taxon>Magnoliopsida</taxon>
        <taxon>Liliopsida</taxon>
        <taxon>Asparagales</taxon>
        <taxon>Orchidaceae</taxon>
        <taxon>Epidendroideae</taxon>
        <taxon>Malaxideae</taxon>
        <taxon>Dendrobiinae</taxon>
        <taxon>Dendrobium</taxon>
    </lineage>
</organism>
<keyword evidence="2" id="KW-0677">Repeat</keyword>
<evidence type="ECO:0000313" key="4">
    <source>
        <dbReference type="Proteomes" id="UP000775213"/>
    </source>
</evidence>